<keyword evidence="11" id="KW-0007">Acetylation</keyword>
<keyword evidence="8" id="KW-1000">Mitochondrion outer membrane</keyword>
<name>A0A8K0G8R2_IGNLU</name>
<evidence type="ECO:0000256" key="16">
    <source>
        <dbReference type="ARBA" id="ARBA00049385"/>
    </source>
</evidence>
<evidence type="ECO:0000256" key="4">
    <source>
        <dbReference type="ARBA" id="ARBA00010459"/>
    </source>
</evidence>
<evidence type="ECO:0000256" key="15">
    <source>
        <dbReference type="ARBA" id="ARBA00039397"/>
    </source>
</evidence>
<evidence type="ECO:0000256" key="8">
    <source>
        <dbReference type="ARBA" id="ARBA00022787"/>
    </source>
</evidence>
<evidence type="ECO:0000313" key="18">
    <source>
        <dbReference type="EMBL" id="KAF2895785.1"/>
    </source>
</evidence>
<evidence type="ECO:0000256" key="10">
    <source>
        <dbReference type="ARBA" id="ARBA00022989"/>
    </source>
</evidence>
<dbReference type="GO" id="GO:0005789">
    <property type="term" value="C:endoplasmic reticulum membrane"/>
    <property type="evidence" value="ECO:0007669"/>
    <property type="project" value="UniProtKB-SubCell"/>
</dbReference>
<comment type="subunit">
    <text evidence="14">Homotrimer; The trimer binds only one molecule of glutathione.</text>
</comment>
<keyword evidence="19" id="KW-1185">Reference proteome</keyword>
<keyword evidence="7 17" id="KW-0812">Transmembrane</keyword>
<dbReference type="InterPro" id="IPR023352">
    <property type="entry name" value="MAPEG-like_dom_sf"/>
</dbReference>
<evidence type="ECO:0000256" key="12">
    <source>
        <dbReference type="ARBA" id="ARBA00023128"/>
    </source>
</evidence>
<dbReference type="SUPFAM" id="SSF161084">
    <property type="entry name" value="MAPEG domain-like"/>
    <property type="match status" value="1"/>
</dbReference>
<feature type="transmembrane region" description="Helical" evidence="17">
    <location>
        <begin position="128"/>
        <end position="149"/>
    </location>
</feature>
<keyword evidence="10 17" id="KW-1133">Transmembrane helix</keyword>
<comment type="catalytic activity">
    <reaction evidence="16">
        <text>RX + glutathione = an S-substituted glutathione + a halide anion + H(+)</text>
        <dbReference type="Rhea" id="RHEA:16437"/>
        <dbReference type="ChEBI" id="CHEBI:15378"/>
        <dbReference type="ChEBI" id="CHEBI:16042"/>
        <dbReference type="ChEBI" id="CHEBI:17792"/>
        <dbReference type="ChEBI" id="CHEBI:57925"/>
        <dbReference type="ChEBI" id="CHEBI:90779"/>
        <dbReference type="EC" id="2.5.1.18"/>
    </reaction>
    <physiologicalReaction direction="left-to-right" evidence="16">
        <dbReference type="Rhea" id="RHEA:16438"/>
    </physiologicalReaction>
</comment>
<dbReference type="GO" id="GO:0004364">
    <property type="term" value="F:glutathione transferase activity"/>
    <property type="evidence" value="ECO:0007669"/>
    <property type="project" value="UniProtKB-EC"/>
</dbReference>
<dbReference type="Pfam" id="PF01124">
    <property type="entry name" value="MAPEG"/>
    <property type="match status" value="1"/>
</dbReference>
<comment type="similarity">
    <text evidence="4">Belongs to the MAPEG family.</text>
</comment>
<evidence type="ECO:0000256" key="3">
    <source>
        <dbReference type="ARBA" id="ARBA00004477"/>
    </source>
</evidence>
<dbReference type="EC" id="2.5.1.18" evidence="5"/>
<dbReference type="AlphaFoldDB" id="A0A8K0G8R2"/>
<evidence type="ECO:0000256" key="9">
    <source>
        <dbReference type="ARBA" id="ARBA00022824"/>
    </source>
</evidence>
<accession>A0A8K0G8R2</accession>
<evidence type="ECO:0000256" key="11">
    <source>
        <dbReference type="ARBA" id="ARBA00022990"/>
    </source>
</evidence>
<dbReference type="GO" id="GO:0005741">
    <property type="term" value="C:mitochondrial outer membrane"/>
    <property type="evidence" value="ECO:0007669"/>
    <property type="project" value="UniProtKB-SubCell"/>
</dbReference>
<evidence type="ECO:0000256" key="17">
    <source>
        <dbReference type="SAM" id="Phobius"/>
    </source>
</evidence>
<keyword evidence="6" id="KW-0808">Transferase</keyword>
<protein>
    <recommendedName>
        <fullName evidence="15">Microsomal glutathione S-transferase 1</fullName>
        <ecNumber evidence="5">2.5.1.18</ecNumber>
    </recommendedName>
</protein>
<dbReference type="OrthoDB" id="193139at2759"/>
<dbReference type="InterPro" id="IPR001129">
    <property type="entry name" value="Membr-assoc_MAPEG"/>
</dbReference>
<keyword evidence="12" id="KW-0496">Mitochondrion</keyword>
<organism evidence="18 19">
    <name type="scientific">Ignelater luminosus</name>
    <name type="common">Cucubano</name>
    <name type="synonym">Pyrophorus luminosus</name>
    <dbReference type="NCBI Taxonomy" id="2038154"/>
    <lineage>
        <taxon>Eukaryota</taxon>
        <taxon>Metazoa</taxon>
        <taxon>Ecdysozoa</taxon>
        <taxon>Arthropoda</taxon>
        <taxon>Hexapoda</taxon>
        <taxon>Insecta</taxon>
        <taxon>Pterygota</taxon>
        <taxon>Neoptera</taxon>
        <taxon>Endopterygota</taxon>
        <taxon>Coleoptera</taxon>
        <taxon>Polyphaga</taxon>
        <taxon>Elateriformia</taxon>
        <taxon>Elateroidea</taxon>
        <taxon>Elateridae</taxon>
        <taxon>Agrypninae</taxon>
        <taxon>Pyrophorini</taxon>
        <taxon>Ignelater</taxon>
    </lineage>
</organism>
<evidence type="ECO:0000256" key="6">
    <source>
        <dbReference type="ARBA" id="ARBA00022679"/>
    </source>
</evidence>
<evidence type="ECO:0000256" key="7">
    <source>
        <dbReference type="ARBA" id="ARBA00022692"/>
    </source>
</evidence>
<keyword evidence="9" id="KW-0256">Endoplasmic reticulum</keyword>
<dbReference type="Gene3D" id="1.20.120.550">
    <property type="entry name" value="Membrane associated eicosanoid/glutathione metabolism-like domain"/>
    <property type="match status" value="1"/>
</dbReference>
<dbReference type="EMBL" id="VTPC01005655">
    <property type="protein sequence ID" value="KAF2895785.1"/>
    <property type="molecule type" value="Genomic_DNA"/>
</dbReference>
<evidence type="ECO:0000256" key="5">
    <source>
        <dbReference type="ARBA" id="ARBA00012452"/>
    </source>
</evidence>
<evidence type="ECO:0000256" key="1">
    <source>
        <dbReference type="ARBA" id="ARBA00003701"/>
    </source>
</evidence>
<comment type="function">
    <text evidence="1">Conjugation of reduced glutathione to a wide number of exogenous and endogenous hydrophobic electrophiles.</text>
</comment>
<gene>
    <name evidence="18" type="ORF">ILUMI_10387</name>
</gene>
<feature type="transmembrane region" description="Helical" evidence="17">
    <location>
        <begin position="101"/>
        <end position="122"/>
    </location>
</feature>
<dbReference type="PANTHER" id="PTHR10689">
    <property type="entry name" value="MICROSOMAL GLUTATHIONE S-TRANSFERASE 1"/>
    <property type="match status" value="1"/>
</dbReference>
<evidence type="ECO:0000313" key="19">
    <source>
        <dbReference type="Proteomes" id="UP000801492"/>
    </source>
</evidence>
<evidence type="ECO:0000256" key="2">
    <source>
        <dbReference type="ARBA" id="ARBA00004294"/>
    </source>
</evidence>
<dbReference type="InterPro" id="IPR040162">
    <property type="entry name" value="MGST1-like"/>
</dbReference>
<keyword evidence="13 17" id="KW-0472">Membrane</keyword>
<dbReference type="Proteomes" id="UP000801492">
    <property type="component" value="Unassembled WGS sequence"/>
</dbReference>
<evidence type="ECO:0000256" key="13">
    <source>
        <dbReference type="ARBA" id="ARBA00023136"/>
    </source>
</evidence>
<feature type="transmembrane region" description="Helical" evidence="17">
    <location>
        <begin position="18"/>
        <end position="37"/>
    </location>
</feature>
<evidence type="ECO:0000256" key="14">
    <source>
        <dbReference type="ARBA" id="ARBA00038540"/>
    </source>
</evidence>
<dbReference type="FunFam" id="1.20.120.550:FF:000002">
    <property type="entry name" value="Microsomal glutathione S-transferase 1"/>
    <property type="match status" value="1"/>
</dbReference>
<comment type="caution">
    <text evidence="18">The sequence shown here is derived from an EMBL/GenBank/DDBJ whole genome shotgun (WGS) entry which is preliminary data.</text>
</comment>
<reference evidence="18" key="1">
    <citation type="submission" date="2019-08" db="EMBL/GenBank/DDBJ databases">
        <title>The genome of the North American firefly Photinus pyralis.</title>
        <authorList>
            <consortium name="Photinus pyralis genome working group"/>
            <person name="Fallon T.R."/>
            <person name="Sander Lower S.E."/>
            <person name="Weng J.-K."/>
        </authorList>
    </citation>
    <scope>NUCLEOTIDE SEQUENCE</scope>
    <source>
        <strain evidence="18">TRF0915ILg1</strain>
        <tissue evidence="18">Whole body</tissue>
    </source>
</reference>
<comment type="subcellular location">
    <subcellularLocation>
        <location evidence="3">Endoplasmic reticulum membrane</location>
        <topology evidence="3">Multi-pass membrane protein</topology>
    </subcellularLocation>
    <subcellularLocation>
        <location evidence="2">Mitochondrion outer membrane</location>
    </subcellularLocation>
</comment>
<sequence length="150" mass="17020">MAQTVELLSLNNELLRTYLFYSAVLMVKVVLMSLLTARQRFKNKAFANPEDAGPRNAKVKSHDDVERVRRAHLNDVENIPAFIITSFAYILTNPEIGFATLLFRAFTAARFVHTFVYAVYVIPQPARALSFFVGLLVTLYMAVVSICHFM</sequence>
<proteinExistence type="inferred from homology"/>
<dbReference type="PANTHER" id="PTHR10689:SF6">
    <property type="entry name" value="MICROSOMAL GLUTATHIONE S-TRANSFERASE 1"/>
    <property type="match status" value="1"/>
</dbReference>